<name>A0A4Q7IRU7_9GAMM</name>
<feature type="transmembrane region" description="Helical" evidence="1">
    <location>
        <begin position="120"/>
        <end position="141"/>
    </location>
</feature>
<evidence type="ECO:0000256" key="1">
    <source>
        <dbReference type="SAM" id="Phobius"/>
    </source>
</evidence>
<keyword evidence="1" id="KW-0812">Transmembrane</keyword>
<proteinExistence type="predicted"/>
<evidence type="ECO:0000313" key="3">
    <source>
        <dbReference type="Proteomes" id="UP000291338"/>
    </source>
</evidence>
<protein>
    <submittedName>
        <fullName evidence="2">Uncharacterized protein</fullName>
    </submittedName>
</protein>
<feature type="transmembrane region" description="Helical" evidence="1">
    <location>
        <begin position="20"/>
        <end position="39"/>
    </location>
</feature>
<organism evidence="2 3">
    <name type="scientific">Pseudoalteromonas phenolica</name>
    <dbReference type="NCBI Taxonomy" id="161398"/>
    <lineage>
        <taxon>Bacteria</taxon>
        <taxon>Pseudomonadati</taxon>
        <taxon>Pseudomonadota</taxon>
        <taxon>Gammaproteobacteria</taxon>
        <taxon>Alteromonadales</taxon>
        <taxon>Pseudoalteromonadaceae</taxon>
        <taxon>Pseudoalteromonas</taxon>
    </lineage>
</organism>
<dbReference type="AlphaFoldDB" id="A0A4Q7IRU7"/>
<evidence type="ECO:0000313" key="2">
    <source>
        <dbReference type="EMBL" id="RZQ54545.1"/>
    </source>
</evidence>
<feature type="transmembrane region" description="Helical" evidence="1">
    <location>
        <begin position="153"/>
        <end position="176"/>
    </location>
</feature>
<reference evidence="2 3" key="1">
    <citation type="submission" date="2018-01" db="EMBL/GenBank/DDBJ databases">
        <title>Co-occurrence of chitin degradation, pigmentation and bioactivity in marine Pseudoalteromonas.</title>
        <authorList>
            <person name="Paulsen S."/>
            <person name="Gram L."/>
            <person name="Machado H."/>
        </authorList>
    </citation>
    <scope>NUCLEOTIDE SEQUENCE [LARGE SCALE GENOMIC DNA]</scope>
    <source>
        <strain evidence="2 3">S3898</strain>
    </source>
</reference>
<dbReference type="EMBL" id="PPSX01000011">
    <property type="protein sequence ID" value="RZQ54545.1"/>
    <property type="molecule type" value="Genomic_DNA"/>
</dbReference>
<feature type="transmembrane region" description="Helical" evidence="1">
    <location>
        <begin position="90"/>
        <end position="108"/>
    </location>
</feature>
<keyword evidence="1" id="KW-1133">Transmembrane helix</keyword>
<gene>
    <name evidence="2" type="ORF">C1E23_02620</name>
</gene>
<dbReference type="RefSeq" id="WP_130254082.1">
    <property type="nucleotide sequence ID" value="NZ_PPSX01000011.1"/>
</dbReference>
<sequence length="197" mass="22884">MSGPQYLFGELVHLEALVRFVFSHLATWLFFMVLLFNFVRTSISNSTDNAKQAASDTFILSLVMLLSYASAIPVDYLYRLTEATSLLYPKTFYLVLDLITIWILFHFFKMNSGVGKICKRYLLIALSANSLLFFLAQLDLFLMYEGYKELKPWWFWTLFSFAINTFDLIMVLVLVIQKDSLGWYKLSEKIKGAESRP</sequence>
<accession>A0A4Q7IRU7</accession>
<keyword evidence="1" id="KW-0472">Membrane</keyword>
<dbReference type="Proteomes" id="UP000291338">
    <property type="component" value="Unassembled WGS sequence"/>
</dbReference>
<feature type="transmembrane region" description="Helical" evidence="1">
    <location>
        <begin position="59"/>
        <end position="78"/>
    </location>
</feature>
<comment type="caution">
    <text evidence="2">The sequence shown here is derived from an EMBL/GenBank/DDBJ whole genome shotgun (WGS) entry which is preliminary data.</text>
</comment>